<dbReference type="AlphaFoldDB" id="A0A6L8V867"/>
<accession>A0A6L8V867</accession>
<comment type="caution">
    <text evidence="1">The sequence shown here is derived from an EMBL/GenBank/DDBJ whole genome shotgun (WGS) entry which is preliminary data.</text>
</comment>
<proteinExistence type="predicted"/>
<dbReference type="InterPro" id="IPR017853">
    <property type="entry name" value="GH"/>
</dbReference>
<evidence type="ECO:0000313" key="2">
    <source>
        <dbReference type="Proteomes" id="UP000481087"/>
    </source>
</evidence>
<dbReference type="RefSeq" id="WP_161409763.1">
    <property type="nucleotide sequence ID" value="NZ_WTUZ01000022.1"/>
</dbReference>
<organism evidence="1 2">
    <name type="scientific">Paenibacillus silvestris</name>
    <dbReference type="NCBI Taxonomy" id="2606219"/>
    <lineage>
        <taxon>Bacteria</taxon>
        <taxon>Bacillati</taxon>
        <taxon>Bacillota</taxon>
        <taxon>Bacilli</taxon>
        <taxon>Bacillales</taxon>
        <taxon>Paenibacillaceae</taxon>
        <taxon>Paenibacillus</taxon>
    </lineage>
</organism>
<gene>
    <name evidence="1" type="ORF">GQF01_25755</name>
</gene>
<dbReference type="EMBL" id="WTUZ01000022">
    <property type="protein sequence ID" value="MZQ85529.1"/>
    <property type="molecule type" value="Genomic_DNA"/>
</dbReference>
<protein>
    <recommendedName>
        <fullName evidence="3">Alpha-galactosidase</fullName>
    </recommendedName>
</protein>
<dbReference type="Gene3D" id="3.20.20.70">
    <property type="entry name" value="Aldolase class I"/>
    <property type="match status" value="1"/>
</dbReference>
<reference evidence="1 2" key="1">
    <citation type="submission" date="2019-12" db="EMBL/GenBank/DDBJ databases">
        <title>Paenibacillus sp. nov. sp. isolated from soil.</title>
        <authorList>
            <person name="Kim J."/>
            <person name="Jeong S.E."/>
            <person name="Jung H.S."/>
            <person name="Jeon C.O."/>
        </authorList>
    </citation>
    <scope>NUCLEOTIDE SEQUENCE [LARGE SCALE GENOMIC DNA]</scope>
    <source>
        <strain evidence="1 2">5J-6</strain>
    </source>
</reference>
<keyword evidence="2" id="KW-1185">Reference proteome</keyword>
<dbReference type="Proteomes" id="UP000481087">
    <property type="component" value="Unassembled WGS sequence"/>
</dbReference>
<evidence type="ECO:0008006" key="3">
    <source>
        <dbReference type="Google" id="ProtNLM"/>
    </source>
</evidence>
<dbReference type="SUPFAM" id="SSF51445">
    <property type="entry name" value="(Trans)glycosidases"/>
    <property type="match status" value="1"/>
</dbReference>
<sequence>MAFDILTNPASAYVGTDQGWIALDLQDTASGKWSHDGIEVHTTVKSDGLGVTLASQVKPIKFVKLFWNFRLSEKYQVLGDQWERAYGDLEWRGIVPERILPWYFLTNNGVVTDGYGVRTAPNAFCSWQLDRDGLTFTADVRNGADGVKLGERMLEVATIVTRSGKEEESAFTALHQFCKVMCTNPVLPSQPVYGGNNWYYAYGKSSREQILEDSKFISSLASSTSNRPYMVIDDGWQLASVKGACKGGPWTGNALFPDMPGLADEMKAVGVRPGIWCRPLMWSGEVPSEWVRYVIDQNDRILDPSHPEVLAHISKSIQEISNWGFELIKHDFSTYDLMGKWGFQMKSDPNGLSHSFYDTSKTTAEITLDLYRTIAEASGSSIVIGCNTVSHLAAGLFEIQRTGDDTSGKAWERTRYMGINTLAFRMGQHETFYSHDADCVGITNHIPWEINKLWLDLLAESGTPLFVSIDPAIVTKEQESVLRAAFDLASQKLPAGEPLDWLETTCPSRWLLNGEAREFRWNLKTLDGFHNTDNHWWL</sequence>
<name>A0A6L8V867_9BACL</name>
<dbReference type="InterPro" id="IPR013785">
    <property type="entry name" value="Aldolase_TIM"/>
</dbReference>
<evidence type="ECO:0000313" key="1">
    <source>
        <dbReference type="EMBL" id="MZQ85529.1"/>
    </source>
</evidence>